<dbReference type="AlphaFoldDB" id="A0A832YS24"/>
<evidence type="ECO:0000313" key="2">
    <source>
        <dbReference type="EMBL" id="HIP56670.1"/>
    </source>
</evidence>
<dbReference type="EMBL" id="DQTV01000028">
    <property type="protein sequence ID" value="HIP56670.1"/>
    <property type="molecule type" value="Genomic_DNA"/>
</dbReference>
<name>A0A832YS24_9CREN</name>
<evidence type="ECO:0000256" key="1">
    <source>
        <dbReference type="SAM" id="Phobius"/>
    </source>
</evidence>
<accession>A0A832YS24</accession>
<feature type="transmembrane region" description="Helical" evidence="1">
    <location>
        <begin position="63"/>
        <end position="85"/>
    </location>
</feature>
<feature type="transmembrane region" description="Helical" evidence="1">
    <location>
        <begin position="12"/>
        <end position="34"/>
    </location>
</feature>
<keyword evidence="1" id="KW-0812">Transmembrane</keyword>
<evidence type="ECO:0000313" key="3">
    <source>
        <dbReference type="Proteomes" id="UP000605805"/>
    </source>
</evidence>
<proteinExistence type="predicted"/>
<keyword evidence="1" id="KW-0472">Membrane</keyword>
<protein>
    <recommendedName>
        <fullName evidence="4">Succinate dehydrogenase</fullName>
    </recommendedName>
</protein>
<evidence type="ECO:0008006" key="4">
    <source>
        <dbReference type="Google" id="ProtNLM"/>
    </source>
</evidence>
<organism evidence="2 3">
    <name type="scientific">Ignisphaera aggregans</name>
    <dbReference type="NCBI Taxonomy" id="334771"/>
    <lineage>
        <taxon>Archaea</taxon>
        <taxon>Thermoproteota</taxon>
        <taxon>Thermoprotei</taxon>
        <taxon>Desulfurococcales</taxon>
        <taxon>Desulfurococcaceae</taxon>
        <taxon>Ignisphaera</taxon>
    </lineage>
</organism>
<keyword evidence="1" id="KW-1133">Transmembrane helix</keyword>
<reference evidence="2" key="1">
    <citation type="journal article" date="2020" name="ISME J.">
        <title>Gammaproteobacteria mediating utilization of methyl-, sulfur- and petroleum organic compounds in deep ocean hydrothermal plumes.</title>
        <authorList>
            <person name="Zhou Z."/>
            <person name="Liu Y."/>
            <person name="Pan J."/>
            <person name="Cron B.R."/>
            <person name="Toner B.M."/>
            <person name="Anantharaman K."/>
            <person name="Breier J.A."/>
            <person name="Dick G.J."/>
            <person name="Li M."/>
        </authorList>
    </citation>
    <scope>NUCLEOTIDE SEQUENCE</scope>
    <source>
        <strain evidence="2">SZUA-1435</strain>
    </source>
</reference>
<feature type="transmembrane region" description="Helical" evidence="1">
    <location>
        <begin position="41"/>
        <end position="57"/>
    </location>
</feature>
<feature type="transmembrane region" description="Helical" evidence="1">
    <location>
        <begin position="92"/>
        <end position="111"/>
    </location>
</feature>
<comment type="caution">
    <text evidence="2">The sequence shown here is derived from an EMBL/GenBank/DDBJ whole genome shotgun (WGS) entry which is preliminary data.</text>
</comment>
<sequence length="114" mass="12988">MSRRFKVYRYLIEVTAIPLALLLGLFIVTGYCLIKSRAVEALTLGLLTYPICIALHTSRVLRILLVVFALLHGVSGFMLMAMRYVDKRFVKYVESLLIVFSIIVLIEIVILELI</sequence>
<gene>
    <name evidence="2" type="ORF">EYH02_01155</name>
</gene>
<dbReference type="Proteomes" id="UP000605805">
    <property type="component" value="Unassembled WGS sequence"/>
</dbReference>